<evidence type="ECO:0008006" key="4">
    <source>
        <dbReference type="Google" id="ProtNLM"/>
    </source>
</evidence>
<accession>A0ABR3F7D3</accession>
<evidence type="ECO:0000256" key="1">
    <source>
        <dbReference type="SAM" id="MobiDB-lite"/>
    </source>
</evidence>
<comment type="caution">
    <text evidence="2">The sequence shown here is derived from an EMBL/GenBank/DDBJ whole genome shotgun (WGS) entry which is preliminary data.</text>
</comment>
<sequence length="358" mass="39579">MAVVHDVEAPSLTTLPSTSSSFIPKPFPPSSLAGIPLQYIIDQLHLLAPHYWNKSDTADCTLVIPVPYPRIGGHSLPFSSRPSYDPSGLGRRVTEPSLNTIPRLFLKLHTDYLSAHSSYLRGLFSGASPFDLMTSTSSTSSPSAPFRTPSGRFTIPPDRLPRLLPTSTPNHPVLFLPVPDPTSIDHLVHWMYFGDISYIERDLSEGTIEWEGIARNVEYLGLGSGIKVFLGRWYARWLHPERRAVSNSPTYVGYDDEDAGSSSDTLYTEDDESDYAIEDDSDDEDMYDSASEASEDSQMDTGDDGDSEADKEPARGRLLWSHRRPPSWNIPFTTENGNHTPAIPPLEISPLDSPVLAC</sequence>
<proteinExistence type="predicted"/>
<organism evidence="2 3">
    <name type="scientific">Marasmius crinis-equi</name>
    <dbReference type="NCBI Taxonomy" id="585013"/>
    <lineage>
        <taxon>Eukaryota</taxon>
        <taxon>Fungi</taxon>
        <taxon>Dikarya</taxon>
        <taxon>Basidiomycota</taxon>
        <taxon>Agaricomycotina</taxon>
        <taxon>Agaricomycetes</taxon>
        <taxon>Agaricomycetidae</taxon>
        <taxon>Agaricales</taxon>
        <taxon>Marasmiineae</taxon>
        <taxon>Marasmiaceae</taxon>
        <taxon>Marasmius</taxon>
    </lineage>
</organism>
<protein>
    <recommendedName>
        <fullName evidence="4">BTB domain-containing protein</fullName>
    </recommendedName>
</protein>
<evidence type="ECO:0000313" key="3">
    <source>
        <dbReference type="Proteomes" id="UP001465976"/>
    </source>
</evidence>
<keyword evidence="3" id="KW-1185">Reference proteome</keyword>
<evidence type="ECO:0000313" key="2">
    <source>
        <dbReference type="EMBL" id="KAL0571048.1"/>
    </source>
</evidence>
<name>A0ABR3F7D3_9AGAR</name>
<reference evidence="2 3" key="1">
    <citation type="submission" date="2024-02" db="EMBL/GenBank/DDBJ databases">
        <title>A draft genome for the cacao thread blight pathogen Marasmius crinis-equi.</title>
        <authorList>
            <person name="Cohen S.P."/>
            <person name="Baruah I.K."/>
            <person name="Amoako-Attah I."/>
            <person name="Bukari Y."/>
            <person name="Meinhardt L.W."/>
            <person name="Bailey B.A."/>
        </authorList>
    </citation>
    <scope>NUCLEOTIDE SEQUENCE [LARGE SCALE GENOMIC DNA]</scope>
    <source>
        <strain evidence="2 3">GH-76</strain>
    </source>
</reference>
<feature type="compositionally biased region" description="Acidic residues" evidence="1">
    <location>
        <begin position="267"/>
        <end position="307"/>
    </location>
</feature>
<feature type="compositionally biased region" description="Polar residues" evidence="1">
    <location>
        <begin position="330"/>
        <end position="339"/>
    </location>
</feature>
<dbReference type="Proteomes" id="UP001465976">
    <property type="component" value="Unassembled WGS sequence"/>
</dbReference>
<dbReference type="EMBL" id="JBAHYK010000831">
    <property type="protein sequence ID" value="KAL0571048.1"/>
    <property type="molecule type" value="Genomic_DNA"/>
</dbReference>
<gene>
    <name evidence="2" type="ORF">V5O48_010903</name>
</gene>
<feature type="region of interest" description="Disordered" evidence="1">
    <location>
        <begin position="247"/>
        <end position="358"/>
    </location>
</feature>